<dbReference type="NCBIfam" id="NF009687">
    <property type="entry name" value="PRK13208.1"/>
    <property type="match status" value="1"/>
</dbReference>
<name>A0A839MZ43_9MICO</name>
<reference evidence="11 12" key="1">
    <citation type="submission" date="2020-08" db="EMBL/GenBank/DDBJ databases">
        <title>Sequencing the genomes of 1000 actinobacteria strains.</title>
        <authorList>
            <person name="Klenk H.-P."/>
        </authorList>
    </citation>
    <scope>NUCLEOTIDE SEQUENCE [LARGE SCALE GENOMIC DNA]</scope>
    <source>
        <strain evidence="11 12">DSM 105369</strain>
    </source>
</reference>
<dbReference type="EMBL" id="JACHVQ010000001">
    <property type="protein sequence ID" value="MBB2890427.1"/>
    <property type="molecule type" value="Genomic_DNA"/>
</dbReference>
<dbReference type="InterPro" id="IPR033705">
    <property type="entry name" value="Anticodon_Ia_Val"/>
</dbReference>
<dbReference type="RefSeq" id="WP_183318505.1">
    <property type="nucleotide sequence ID" value="NZ_JACHVQ010000001.1"/>
</dbReference>
<feature type="domain" description="Aminoacyl-tRNA synthetase class Ia" evidence="9">
    <location>
        <begin position="141"/>
        <end position="640"/>
    </location>
</feature>
<feature type="domain" description="Methionyl/Valyl/Leucyl/Isoleucyl-tRNA synthetase anticodon-binding" evidence="10">
    <location>
        <begin position="708"/>
        <end position="850"/>
    </location>
</feature>
<evidence type="ECO:0000256" key="7">
    <source>
        <dbReference type="ARBA" id="ARBA00047552"/>
    </source>
</evidence>
<dbReference type="InterPro" id="IPR013155">
    <property type="entry name" value="M/V/L/I-tRNA-synth_anticd-bd"/>
</dbReference>
<gene>
    <name evidence="8" type="primary">valS</name>
    <name evidence="11" type="ORF">FHU39_000411</name>
</gene>
<dbReference type="InterPro" id="IPR009080">
    <property type="entry name" value="tRNAsynth_Ia_anticodon-bd"/>
</dbReference>
<keyword evidence="5 8" id="KW-0648">Protein biosynthesis</keyword>
<evidence type="ECO:0000256" key="1">
    <source>
        <dbReference type="ARBA" id="ARBA00022490"/>
    </source>
</evidence>
<dbReference type="HAMAP" id="MF_02005">
    <property type="entry name" value="Val_tRNA_synth_type2"/>
    <property type="match status" value="1"/>
</dbReference>
<dbReference type="Gene3D" id="3.40.50.620">
    <property type="entry name" value="HUPs"/>
    <property type="match status" value="2"/>
</dbReference>
<dbReference type="GO" id="GO:0005524">
    <property type="term" value="F:ATP binding"/>
    <property type="evidence" value="ECO:0007669"/>
    <property type="project" value="UniProtKB-UniRule"/>
</dbReference>
<dbReference type="Pfam" id="PF00133">
    <property type="entry name" value="tRNA-synt_1"/>
    <property type="match status" value="2"/>
</dbReference>
<dbReference type="PANTHER" id="PTHR11946:SF93">
    <property type="entry name" value="VALINE--TRNA LIGASE, CHLOROPLASTIC_MITOCHONDRIAL 2"/>
    <property type="match status" value="1"/>
</dbReference>
<evidence type="ECO:0000256" key="6">
    <source>
        <dbReference type="ARBA" id="ARBA00023146"/>
    </source>
</evidence>
<dbReference type="GO" id="GO:0005829">
    <property type="term" value="C:cytosol"/>
    <property type="evidence" value="ECO:0007669"/>
    <property type="project" value="TreeGrafter"/>
</dbReference>
<dbReference type="InterPro" id="IPR048044">
    <property type="entry name" value="Valyl-tRNA_ligase_actino"/>
</dbReference>
<keyword evidence="6 8" id="KW-0030">Aminoacyl-tRNA synthetase</keyword>
<proteinExistence type="inferred from homology"/>
<evidence type="ECO:0000256" key="5">
    <source>
        <dbReference type="ARBA" id="ARBA00022917"/>
    </source>
</evidence>
<comment type="function">
    <text evidence="8">Catalyzes the attachment of valine to tRNA(Val). As ValRS can inadvertently accommodate and process structurally similar amino acids such as threonine, to avoid such errors, it has a 'posttransfer' editing activity that hydrolyzes mischarged Thr-tRNA(Val) in a tRNA-dependent manner.</text>
</comment>
<evidence type="ECO:0000256" key="2">
    <source>
        <dbReference type="ARBA" id="ARBA00022598"/>
    </source>
</evidence>
<dbReference type="InterPro" id="IPR001412">
    <property type="entry name" value="aa-tRNA-synth_I_CS"/>
</dbReference>
<dbReference type="InterPro" id="IPR002303">
    <property type="entry name" value="Valyl-tRNA_ligase"/>
</dbReference>
<keyword evidence="12" id="KW-1185">Reference proteome</keyword>
<dbReference type="Gene3D" id="1.10.730.10">
    <property type="entry name" value="Isoleucyl-tRNA Synthetase, Domain 1"/>
    <property type="match status" value="1"/>
</dbReference>
<dbReference type="PROSITE" id="PS00178">
    <property type="entry name" value="AA_TRNA_LIGASE_I"/>
    <property type="match status" value="1"/>
</dbReference>
<evidence type="ECO:0000259" key="10">
    <source>
        <dbReference type="Pfam" id="PF08264"/>
    </source>
</evidence>
<comment type="similarity">
    <text evidence="8">Belongs to the class-I aminoacyl-tRNA synthetase family. ValS type 2 subfamily.</text>
</comment>
<accession>A0A839MZ43</accession>
<dbReference type="Pfam" id="PF08264">
    <property type="entry name" value="Anticodon_1"/>
    <property type="match status" value="1"/>
</dbReference>
<dbReference type="EC" id="6.1.1.9" evidence="8"/>
<dbReference type="Gene3D" id="3.90.740.10">
    <property type="entry name" value="Valyl/Leucyl/Isoleucyl-tRNA synthetase, editing domain"/>
    <property type="match status" value="1"/>
</dbReference>
<comment type="subcellular location">
    <subcellularLocation>
        <location evidence="8">Cytoplasm</location>
    </subcellularLocation>
</comment>
<sequence>MTEPADRSTPQIPDKPTVDGLEDKWTAVWREQNTYRFDRERALSLPREQVFSIDTPPPTASGSLHVGHVFGYTHTDVVARYQRMQGKEVFYPLGWDDNGLPTERRVQNYYGVRGDHSAAYDPDFTPPLRGAEGKSVKAADQVPISRANFIPLCEELTAEDEVAFESLFRRLGVSVDWAQTYRTIDDRSRAVAQQAFLHNLERGEAYQAEAPGLWDVTFQSAVAQAELEARDYPGAFHRVAFHHGGDKVYIETTRPELIPACVALIAHPDDERYQSLFGSTVTSPLFGVEIPVVAHRLAEPDKGAGIAMCCTFGDLTDVTWWRELQLPTRSIITRNGRLQGETPAWIAGGPGEQLYAGQLASKTVFSARSAVVDALRESGDLDGEPKPTQRKANFFEKGDKPLEIVTSRQWYLTNGGRDADLRKALVARGEEIDFHPAFMRSRYTNWVDGLNGDWLISRQRFFGVPFPIWYSLDADGEPDHERPIAAAVDTLPVDPATDVPPGYTAEQRGVAGGFIGDPDIMDTWATSSLSPQIATGWPVASNAGERNDDELFAKIFPMDMRPQGHDIIRTWLFATVVRSHFEHDTVPWSDAAINGWILDPDRKKMSKSKGNAVTPEDVLTQHSADAVRYWAASGRLGMDAAYDESQMKVGRRLAMKLLNASKFALFIEARPEGGNERSEARTEGQRADQMMGSVDGDLADAVTEPLDLALLSGLRTLVEQATKHFEAWDYTRSLELTEAFFWTFCDDYIELVKDRAYGGQGEAAAASARAALRIALDVQLRLFAPFLPYSTEEVWSWWHEDTVHRASWPTPDECGPATGDPAALQVVGEALAGIRKAKSDAKLGMRAEVTALTLAAPADLQQLVRASESDLRAAGKLTGELAYDDSDALEVRDVQLVPPPPRKK</sequence>
<comment type="domain">
    <text evidence="8">ValRS has two distinct active sites: one for aminoacylation and one for editing. The misactivated threonine is translocated from the active site to the editing site.</text>
</comment>
<evidence type="ECO:0000259" key="9">
    <source>
        <dbReference type="Pfam" id="PF00133"/>
    </source>
</evidence>
<comment type="caution">
    <text evidence="11">The sequence shown here is derived from an EMBL/GenBank/DDBJ whole genome shotgun (WGS) entry which is preliminary data.</text>
</comment>
<dbReference type="NCBIfam" id="NF000540">
    <property type="entry name" value="alt_ValS"/>
    <property type="match status" value="1"/>
</dbReference>
<dbReference type="PRINTS" id="PR00986">
    <property type="entry name" value="TRNASYNTHVAL"/>
</dbReference>
<dbReference type="SUPFAM" id="SSF50677">
    <property type="entry name" value="ValRS/IleRS/LeuRS editing domain"/>
    <property type="match status" value="1"/>
</dbReference>
<evidence type="ECO:0000256" key="3">
    <source>
        <dbReference type="ARBA" id="ARBA00022741"/>
    </source>
</evidence>
<comment type="subunit">
    <text evidence="8">Monomer.</text>
</comment>
<feature type="binding site" evidence="8">
    <location>
        <position position="607"/>
    </location>
    <ligand>
        <name>ATP</name>
        <dbReference type="ChEBI" id="CHEBI:30616"/>
    </ligand>
</feature>
<protein>
    <recommendedName>
        <fullName evidence="8">Valine--tRNA ligase</fullName>
        <ecNumber evidence="8">6.1.1.9</ecNumber>
    </recommendedName>
    <alternativeName>
        <fullName evidence="8">Valyl-tRNA synthetase</fullName>
        <shortName evidence="8">ValRS</shortName>
    </alternativeName>
</protein>
<dbReference type="InterPro" id="IPR009008">
    <property type="entry name" value="Val/Leu/Ile-tRNA-synth_edit"/>
</dbReference>
<evidence type="ECO:0000256" key="8">
    <source>
        <dbReference type="HAMAP-Rule" id="MF_02005"/>
    </source>
</evidence>
<feature type="domain" description="Aminoacyl-tRNA synthetase class Ia" evidence="9">
    <location>
        <begin position="25"/>
        <end position="115"/>
    </location>
</feature>
<keyword evidence="4 8" id="KW-0067">ATP-binding</keyword>
<dbReference type="InterPro" id="IPR022874">
    <property type="entry name" value="Valine-tRNA_ligase_type_2"/>
</dbReference>
<feature type="short sequence motif" description="'KMSKS' region" evidence="8">
    <location>
        <begin position="604"/>
        <end position="608"/>
    </location>
</feature>
<evidence type="ECO:0000313" key="12">
    <source>
        <dbReference type="Proteomes" id="UP000559182"/>
    </source>
</evidence>
<keyword evidence="3 8" id="KW-0547">Nucleotide-binding</keyword>
<organism evidence="11 12">
    <name type="scientific">Flexivirga oryzae</name>
    <dbReference type="NCBI Taxonomy" id="1794944"/>
    <lineage>
        <taxon>Bacteria</taxon>
        <taxon>Bacillati</taxon>
        <taxon>Actinomycetota</taxon>
        <taxon>Actinomycetes</taxon>
        <taxon>Micrococcales</taxon>
        <taxon>Dermacoccaceae</taxon>
        <taxon>Flexivirga</taxon>
    </lineage>
</organism>
<dbReference type="SUPFAM" id="SSF47323">
    <property type="entry name" value="Anticodon-binding domain of a subclass of class I aminoacyl-tRNA synthetases"/>
    <property type="match status" value="1"/>
</dbReference>
<dbReference type="InterPro" id="IPR014729">
    <property type="entry name" value="Rossmann-like_a/b/a_fold"/>
</dbReference>
<dbReference type="CDD" id="cd07962">
    <property type="entry name" value="Anticodon_Ia_Val"/>
    <property type="match status" value="1"/>
</dbReference>
<dbReference type="InterPro" id="IPR002300">
    <property type="entry name" value="aa-tRNA-synth_Ia"/>
</dbReference>
<dbReference type="Proteomes" id="UP000559182">
    <property type="component" value="Unassembled WGS sequence"/>
</dbReference>
<dbReference type="GO" id="GO:0004832">
    <property type="term" value="F:valine-tRNA ligase activity"/>
    <property type="evidence" value="ECO:0007669"/>
    <property type="project" value="UniProtKB-UniRule"/>
</dbReference>
<keyword evidence="1 8" id="KW-0963">Cytoplasm</keyword>
<dbReference type="PANTHER" id="PTHR11946">
    <property type="entry name" value="VALYL-TRNA SYNTHETASES"/>
    <property type="match status" value="1"/>
</dbReference>
<dbReference type="GO" id="GO:0006438">
    <property type="term" value="P:valyl-tRNA aminoacylation"/>
    <property type="evidence" value="ECO:0007669"/>
    <property type="project" value="UniProtKB-UniRule"/>
</dbReference>
<dbReference type="AlphaFoldDB" id="A0A839MZ43"/>
<evidence type="ECO:0000313" key="11">
    <source>
        <dbReference type="EMBL" id="MBB2890427.1"/>
    </source>
</evidence>
<dbReference type="SUPFAM" id="SSF52374">
    <property type="entry name" value="Nucleotidylyl transferase"/>
    <property type="match status" value="1"/>
</dbReference>
<dbReference type="GO" id="GO:0002161">
    <property type="term" value="F:aminoacyl-tRNA deacylase activity"/>
    <property type="evidence" value="ECO:0007669"/>
    <property type="project" value="InterPro"/>
</dbReference>
<comment type="catalytic activity">
    <reaction evidence="7 8">
        <text>tRNA(Val) + L-valine + ATP = L-valyl-tRNA(Val) + AMP + diphosphate</text>
        <dbReference type="Rhea" id="RHEA:10704"/>
        <dbReference type="Rhea" id="RHEA-COMP:9672"/>
        <dbReference type="Rhea" id="RHEA-COMP:9708"/>
        <dbReference type="ChEBI" id="CHEBI:30616"/>
        <dbReference type="ChEBI" id="CHEBI:33019"/>
        <dbReference type="ChEBI" id="CHEBI:57762"/>
        <dbReference type="ChEBI" id="CHEBI:78442"/>
        <dbReference type="ChEBI" id="CHEBI:78537"/>
        <dbReference type="ChEBI" id="CHEBI:456215"/>
        <dbReference type="EC" id="6.1.1.9"/>
    </reaction>
</comment>
<evidence type="ECO:0000256" key="4">
    <source>
        <dbReference type="ARBA" id="ARBA00022840"/>
    </source>
</evidence>
<feature type="short sequence motif" description="'HIGH' region" evidence="8">
    <location>
        <begin position="58"/>
        <end position="68"/>
    </location>
</feature>
<keyword evidence="2 8" id="KW-0436">Ligase</keyword>